<evidence type="ECO:0000256" key="5">
    <source>
        <dbReference type="SAM" id="SignalP"/>
    </source>
</evidence>
<feature type="compositionally biased region" description="Basic and acidic residues" evidence="3">
    <location>
        <begin position="487"/>
        <end position="501"/>
    </location>
</feature>
<reference evidence="7" key="4">
    <citation type="submission" date="2025-09" db="UniProtKB">
        <authorList>
            <consortium name="Ensembl"/>
        </authorList>
    </citation>
    <scope>IDENTIFICATION</scope>
</reference>
<dbReference type="SMART" id="SM00241">
    <property type="entry name" value="ZP"/>
    <property type="match status" value="1"/>
</dbReference>
<reference evidence="8" key="1">
    <citation type="journal article" date="2002" name="Science">
        <title>The draft genome of Ciona intestinalis: insights into chordate and vertebrate origins.</title>
        <authorList>
            <person name="Dehal P."/>
            <person name="Satou Y."/>
            <person name="Campbell R.K."/>
            <person name="Chapman J."/>
            <person name="Degnan B."/>
            <person name="De Tomaso A."/>
            <person name="Davidson B."/>
            <person name="Di Gregorio A."/>
            <person name="Gelpke M."/>
            <person name="Goodstein D.M."/>
            <person name="Harafuji N."/>
            <person name="Hastings K.E."/>
            <person name="Ho I."/>
            <person name="Hotta K."/>
            <person name="Huang W."/>
            <person name="Kawashima T."/>
            <person name="Lemaire P."/>
            <person name="Martinez D."/>
            <person name="Meinertzhagen I.A."/>
            <person name="Necula S."/>
            <person name="Nonaka M."/>
            <person name="Putnam N."/>
            <person name="Rash S."/>
            <person name="Saiga H."/>
            <person name="Satake M."/>
            <person name="Terry A."/>
            <person name="Yamada L."/>
            <person name="Wang H.G."/>
            <person name="Awazu S."/>
            <person name="Azumi K."/>
            <person name="Boore J."/>
            <person name="Branno M."/>
            <person name="Chin-Bow S."/>
            <person name="DeSantis R."/>
            <person name="Doyle S."/>
            <person name="Francino P."/>
            <person name="Keys D.N."/>
            <person name="Haga S."/>
            <person name="Hayashi H."/>
            <person name="Hino K."/>
            <person name="Imai K.S."/>
            <person name="Inaba K."/>
            <person name="Kano S."/>
            <person name="Kobayashi K."/>
            <person name="Kobayashi M."/>
            <person name="Lee B.I."/>
            <person name="Makabe K.W."/>
            <person name="Manohar C."/>
            <person name="Matassi G."/>
            <person name="Medina M."/>
            <person name="Mochizuki Y."/>
            <person name="Mount S."/>
            <person name="Morishita T."/>
            <person name="Miura S."/>
            <person name="Nakayama A."/>
            <person name="Nishizaka S."/>
            <person name="Nomoto H."/>
            <person name="Ohta F."/>
            <person name="Oishi K."/>
            <person name="Rigoutsos I."/>
            <person name="Sano M."/>
            <person name="Sasaki A."/>
            <person name="Sasakura Y."/>
            <person name="Shoguchi E."/>
            <person name="Shin-i T."/>
            <person name="Spagnuolo A."/>
            <person name="Stainier D."/>
            <person name="Suzuki M.M."/>
            <person name="Tassy O."/>
            <person name="Takatori N."/>
            <person name="Tokuoka M."/>
            <person name="Yagi K."/>
            <person name="Yoshizaki F."/>
            <person name="Wada S."/>
            <person name="Zhang C."/>
            <person name="Hyatt P.D."/>
            <person name="Larimer F."/>
            <person name="Detter C."/>
            <person name="Doggett N."/>
            <person name="Glavina T."/>
            <person name="Hawkins T."/>
            <person name="Richardson P."/>
            <person name="Lucas S."/>
            <person name="Kohara Y."/>
            <person name="Levine M."/>
            <person name="Satoh N."/>
            <person name="Rokhsar D.S."/>
        </authorList>
    </citation>
    <scope>NUCLEOTIDE SEQUENCE [LARGE SCALE GENOMIC DNA]</scope>
</reference>
<dbReference type="InParanoid" id="F7A4J1"/>
<dbReference type="PANTHER" id="PTHR14002:SF54">
    <property type="entry name" value="ZONA PELLUCIDA SPERM-BINDING PROTEIN 2"/>
    <property type="match status" value="1"/>
</dbReference>
<dbReference type="PROSITE" id="PS51034">
    <property type="entry name" value="ZP_2"/>
    <property type="match status" value="1"/>
</dbReference>
<sequence>MKLFGVIVALLVLSHGVSQEVYNGSITESTTSEVTRNNGPAKGAKPGVVCGEGSIDLSIPRVMLPSGLAADRVLFRSDTSAPCRGRNSEREKILLKVRFRPRRLCGTTETINGLQKMYRNEIVYFDANSGQIRSVFNFSCLYYNEKHVPFLSQSKRIKLVESQTNEDVLYELSIHRDLSFSNRSLFSENFPEVSVNQFVFVQIEAKYTAQTTAPFFGIQECYASVHPDVAERSKLHKFINIGCAHAHDTTVSVLSANDPTLFQWKFQMFKWVNVTVQRIYLFCVISNCNERVRRSCGSNTTSFACSSTEEASGMGNFNNINNTEPQTEETRVTLSLGPIFLSSSKSTLNGQRGTGGSKTNFLPFPKNKQGDQRTVHIAVGAVAGVCGVIILSAVFAIMRRYMKRRAHRPSTKTNTKVDRIQQGFAFVLRSSDDTDVFHQMSAQSRKHKKKRVRKPKRVSTFSGERPGSAPVKRSVSLQQSRPVGLQLEKDGAKTKTLEENRASNGTA</sequence>
<feature type="transmembrane region" description="Helical" evidence="4">
    <location>
        <begin position="375"/>
        <end position="398"/>
    </location>
</feature>
<name>F7A4J1_CIOIN</name>
<feature type="region of interest" description="Disordered" evidence="3">
    <location>
        <begin position="439"/>
        <end position="507"/>
    </location>
</feature>
<accession>F7A4J1</accession>
<feature type="chain" id="PRO_5014090471" evidence="5">
    <location>
        <begin position="20"/>
        <end position="507"/>
    </location>
</feature>
<dbReference type="Gene3D" id="2.60.40.4100">
    <property type="entry name" value="Zona pellucida, ZP-C domain"/>
    <property type="match status" value="1"/>
</dbReference>
<keyword evidence="4" id="KW-0472">Membrane</keyword>
<evidence type="ECO:0000256" key="2">
    <source>
        <dbReference type="ARBA" id="ARBA00023157"/>
    </source>
</evidence>
<gene>
    <name evidence="7" type="primary">LOC100181363</name>
</gene>
<dbReference type="OrthoDB" id="10637921at2759"/>
<evidence type="ECO:0000313" key="8">
    <source>
        <dbReference type="Proteomes" id="UP000008144"/>
    </source>
</evidence>
<dbReference type="EMBL" id="EAAA01001176">
    <property type="status" value="NOT_ANNOTATED_CDS"/>
    <property type="molecule type" value="Genomic_DNA"/>
</dbReference>
<dbReference type="InterPro" id="IPR055355">
    <property type="entry name" value="ZP-C"/>
</dbReference>
<dbReference type="PANTHER" id="PTHR14002">
    <property type="entry name" value="ENDOGLIN/TGF-BETA RECEPTOR TYPE III"/>
    <property type="match status" value="1"/>
</dbReference>
<keyword evidence="8" id="KW-1185">Reference proteome</keyword>
<dbReference type="Gene3D" id="2.60.40.3210">
    <property type="entry name" value="Zona pellucida, ZP-N domain"/>
    <property type="match status" value="1"/>
</dbReference>
<reference evidence="7" key="2">
    <citation type="journal article" date="2008" name="Genome Biol.">
        <title>Improved genome assembly and evidence-based global gene model set for the chordate Ciona intestinalis: new insight into intron and operon populations.</title>
        <authorList>
            <person name="Satou Y."/>
            <person name="Mineta K."/>
            <person name="Ogasawara M."/>
            <person name="Sasakura Y."/>
            <person name="Shoguchi E."/>
            <person name="Ueno K."/>
            <person name="Yamada L."/>
            <person name="Matsumoto J."/>
            <person name="Wasserscheid J."/>
            <person name="Dewar K."/>
            <person name="Wiley G.B."/>
            <person name="Macmil S.L."/>
            <person name="Roe B.A."/>
            <person name="Zeller R.W."/>
            <person name="Hastings K.E."/>
            <person name="Lemaire P."/>
            <person name="Lindquist E."/>
            <person name="Endo T."/>
            <person name="Hotta K."/>
            <person name="Inaba K."/>
        </authorList>
    </citation>
    <scope>NUCLEOTIDE SEQUENCE [LARGE SCALE GENOMIC DNA]</scope>
    <source>
        <strain evidence="7">wild type</strain>
    </source>
</reference>
<evidence type="ECO:0000256" key="4">
    <source>
        <dbReference type="SAM" id="Phobius"/>
    </source>
</evidence>
<feature type="domain" description="ZP" evidence="6">
    <location>
        <begin position="49"/>
        <end position="303"/>
    </location>
</feature>
<dbReference type="RefSeq" id="XP_002127707.1">
    <property type="nucleotide sequence ID" value="XM_002127671.5"/>
</dbReference>
<feature type="compositionally biased region" description="Basic residues" evidence="3">
    <location>
        <begin position="444"/>
        <end position="457"/>
    </location>
</feature>
<dbReference type="InterPro" id="IPR042235">
    <property type="entry name" value="ZP-C_dom"/>
</dbReference>
<reference evidence="7" key="3">
    <citation type="submission" date="2025-08" db="UniProtKB">
        <authorList>
            <consortium name="Ensembl"/>
        </authorList>
    </citation>
    <scope>IDENTIFICATION</scope>
</reference>
<dbReference type="InterPro" id="IPR001507">
    <property type="entry name" value="ZP_dom"/>
</dbReference>
<dbReference type="KEGG" id="cin:100181363"/>
<dbReference type="GeneTree" id="ENSGT00840000131828"/>
<protein>
    <submittedName>
        <fullName evidence="7">Uncharacterized LOC100181363</fullName>
    </submittedName>
</protein>
<organism evidence="7 8">
    <name type="scientific">Ciona intestinalis</name>
    <name type="common">Transparent sea squirt</name>
    <name type="synonym">Ascidia intestinalis</name>
    <dbReference type="NCBI Taxonomy" id="7719"/>
    <lineage>
        <taxon>Eukaryota</taxon>
        <taxon>Metazoa</taxon>
        <taxon>Chordata</taxon>
        <taxon>Tunicata</taxon>
        <taxon>Ascidiacea</taxon>
        <taxon>Phlebobranchia</taxon>
        <taxon>Cionidae</taxon>
        <taxon>Ciona</taxon>
    </lineage>
</organism>
<keyword evidence="1 5" id="KW-0732">Signal</keyword>
<keyword evidence="2" id="KW-1015">Disulfide bond</keyword>
<dbReference type="Ensembl" id="ENSCINT00000010442.3">
    <property type="protein sequence ID" value="ENSCINP00000010442.3"/>
    <property type="gene ID" value="ENSCING00000005064.3"/>
</dbReference>
<dbReference type="Proteomes" id="UP000008144">
    <property type="component" value="Chromosome 14"/>
</dbReference>
<dbReference type="GO" id="GO:0009986">
    <property type="term" value="C:cell surface"/>
    <property type="evidence" value="ECO:0000318"/>
    <property type="project" value="GO_Central"/>
</dbReference>
<keyword evidence="4" id="KW-0812">Transmembrane</keyword>
<dbReference type="OMA" id="KQGDQRT"/>
<dbReference type="AlphaFoldDB" id="F7A4J1"/>
<evidence type="ECO:0000256" key="1">
    <source>
        <dbReference type="ARBA" id="ARBA00022729"/>
    </source>
</evidence>
<evidence type="ECO:0000259" key="6">
    <source>
        <dbReference type="PROSITE" id="PS51034"/>
    </source>
</evidence>
<dbReference type="HOGENOM" id="CLU_557727_0_0_1"/>
<evidence type="ECO:0000256" key="3">
    <source>
        <dbReference type="SAM" id="MobiDB-lite"/>
    </source>
</evidence>
<dbReference type="GeneID" id="100181363"/>
<feature type="signal peptide" evidence="5">
    <location>
        <begin position="1"/>
        <end position="19"/>
    </location>
</feature>
<accession>A0A1W2WEG9</accession>
<proteinExistence type="predicted"/>
<evidence type="ECO:0000313" key="7">
    <source>
        <dbReference type="Ensembl" id="ENSCINP00000010442.3"/>
    </source>
</evidence>
<dbReference type="GO" id="GO:0005615">
    <property type="term" value="C:extracellular space"/>
    <property type="evidence" value="ECO:0000318"/>
    <property type="project" value="GO_Central"/>
</dbReference>
<keyword evidence="4" id="KW-1133">Transmembrane helix</keyword>
<dbReference type="Pfam" id="PF00100">
    <property type="entry name" value="Zona_pellucida"/>
    <property type="match status" value="1"/>
</dbReference>